<dbReference type="InterPro" id="IPR015168">
    <property type="entry name" value="SsuA/THI5"/>
</dbReference>
<dbReference type="PIRSF" id="PIRSF027386">
    <property type="entry name" value="UCP027386_ABC_sbc_TM0202"/>
    <property type="match status" value="1"/>
</dbReference>
<dbReference type="Gene3D" id="3.40.190.10">
    <property type="entry name" value="Periplasmic binding protein-like II"/>
    <property type="match status" value="2"/>
</dbReference>
<dbReference type="PANTHER" id="PTHR30024">
    <property type="entry name" value="ALIPHATIC SULFONATES-BINDING PROTEIN-RELATED"/>
    <property type="match status" value="1"/>
</dbReference>
<dbReference type="KEGG" id="camy:CSUIS_0159"/>
<dbReference type="RefSeq" id="WP_180380046.1">
    <property type="nucleotide sequence ID" value="NZ_CP018789.1"/>
</dbReference>
<accession>A0A1X9SV61</accession>
<sequence length="327" mass="36575">MNNRRDFLQKSSILALGSLGVLSIPNLLFGNKNRVDIWNAPAIISLIVAVAIKQGMAKDLINLNYKEWRNPDQLRAGFASGSFLLSSSPVNVGLNLANQGLDIKMLNILTNGLNYIFSKDKNLSSLKDLEGKKLIMAFKNDLPDIVFRSLCIKNNINLDKINITYVQTPPEAMMMFLKKDFDNILISEPMGSAMGLAAKKNGVDIKRALDIQKIWADTFKQAPIIPQAGLIVNGSFYQKNIEFFNTFHQDLKDALIWINSSPDLAAQFGSKYLLVPQPAIKEAIAYANLRVDRCKDISDNLDRFFSIIYDINPKLIGGKMPSKEIYL</sequence>
<feature type="domain" description="SsuA/THI5-like" evidence="1">
    <location>
        <begin position="97"/>
        <end position="263"/>
    </location>
</feature>
<dbReference type="STRING" id="1660073.CSUIS_0159"/>
<organism evidence="2 3">
    <name type="scientific">Campylobacter porcelli</name>
    <dbReference type="NCBI Taxonomy" id="1660073"/>
    <lineage>
        <taxon>Bacteria</taxon>
        <taxon>Pseudomonadati</taxon>
        <taxon>Campylobacterota</taxon>
        <taxon>Epsilonproteobacteria</taxon>
        <taxon>Campylobacterales</taxon>
        <taxon>Campylobacteraceae</taxon>
        <taxon>Campylobacter</taxon>
    </lineage>
</organism>
<proteinExistence type="predicted"/>
<reference evidence="3" key="1">
    <citation type="journal article" date="2017" name="Genome Biol. Evol.">
        <title>Comparative Genomic Analysis Identifies a Campylobacter Clade Deficient in Selenium Metabolism.</title>
        <authorList>
            <person name="Miller W.G."/>
            <person name="Yee E."/>
            <person name="Lopes B.S."/>
            <person name="Chapman M.H."/>
            <person name="Huynh S."/>
            <person name="Bono J.L."/>
            <person name="Parker C.T."/>
            <person name="Strachan N.J.C."/>
            <person name="Forbes K.J."/>
        </authorList>
    </citation>
    <scope>NUCLEOTIDE SEQUENCE [LARGE SCALE GENOMIC DNA]</scope>
    <source>
        <strain evidence="3">RM6137</strain>
    </source>
</reference>
<evidence type="ECO:0000313" key="3">
    <source>
        <dbReference type="Proteomes" id="UP000194260"/>
    </source>
</evidence>
<dbReference type="PANTHER" id="PTHR30024:SF46">
    <property type="entry name" value="ABC TRANSPORTER, SUBSTRATE-BINDING LIPOPROTEIN"/>
    <property type="match status" value="1"/>
</dbReference>
<dbReference type="InterPro" id="IPR027024">
    <property type="entry name" value="UCP027386_ABC_sbc_TM0202"/>
</dbReference>
<evidence type="ECO:0000259" key="1">
    <source>
        <dbReference type="Pfam" id="PF09084"/>
    </source>
</evidence>
<dbReference type="Proteomes" id="UP000194260">
    <property type="component" value="Chromosome"/>
</dbReference>
<dbReference type="Pfam" id="PF09084">
    <property type="entry name" value="NMT1"/>
    <property type="match status" value="1"/>
</dbReference>
<evidence type="ECO:0000313" key="2">
    <source>
        <dbReference type="EMBL" id="ARR00009.1"/>
    </source>
</evidence>
<dbReference type="EMBL" id="CP018789">
    <property type="protein sequence ID" value="ARR00009.1"/>
    <property type="molecule type" value="Genomic_DNA"/>
</dbReference>
<dbReference type="AlphaFoldDB" id="A0A1X9SV61"/>
<name>A0A1X9SV61_9BACT</name>
<gene>
    <name evidence="2" type="ORF">CSUIS_0159</name>
</gene>
<dbReference type="SUPFAM" id="SSF53850">
    <property type="entry name" value="Periplasmic binding protein-like II"/>
    <property type="match status" value="1"/>
</dbReference>
<protein>
    <submittedName>
        <fullName evidence="2">Nitrate/sulfonate/bicarbonate ABC transporter, periplasmic substrate-binding protein</fullName>
    </submittedName>
</protein>